<gene>
    <name evidence="6" type="ORF">EUTSA_v10008681mg</name>
</gene>
<dbReference type="GO" id="GO:1905582">
    <property type="term" value="P:response to mannose"/>
    <property type="evidence" value="ECO:0007669"/>
    <property type="project" value="EnsemblPlants"/>
</dbReference>
<dbReference type="GO" id="GO:0019900">
    <property type="term" value="F:kinase binding"/>
    <property type="evidence" value="ECO:0007669"/>
    <property type="project" value="EnsemblPlants"/>
</dbReference>
<evidence type="ECO:0000256" key="2">
    <source>
        <dbReference type="ARBA" id="ARBA00022723"/>
    </source>
</evidence>
<accession>V4KXW3</accession>
<dbReference type="GO" id="GO:0009744">
    <property type="term" value="P:response to sucrose"/>
    <property type="evidence" value="ECO:0007669"/>
    <property type="project" value="EnsemblPlants"/>
</dbReference>
<feature type="domain" description="FLZ-type" evidence="5">
    <location>
        <begin position="158"/>
        <end position="201"/>
    </location>
</feature>
<dbReference type="Pfam" id="PF04570">
    <property type="entry name" value="zf-FLZ"/>
    <property type="match status" value="1"/>
</dbReference>
<evidence type="ECO:0000259" key="5">
    <source>
        <dbReference type="PROSITE" id="PS51795"/>
    </source>
</evidence>
<reference evidence="6 7" key="1">
    <citation type="journal article" date="2013" name="Front. Plant Sci.">
        <title>The Reference Genome of the Halophytic Plant Eutrema salsugineum.</title>
        <authorList>
            <person name="Yang R."/>
            <person name="Jarvis D.E."/>
            <person name="Chen H."/>
            <person name="Beilstein M.A."/>
            <person name="Grimwood J."/>
            <person name="Jenkins J."/>
            <person name="Shu S."/>
            <person name="Prochnik S."/>
            <person name="Xin M."/>
            <person name="Ma C."/>
            <person name="Schmutz J."/>
            <person name="Wing R.A."/>
            <person name="Mitchell-Olds T."/>
            <person name="Schumaker K.S."/>
            <person name="Wang X."/>
        </authorList>
    </citation>
    <scope>NUCLEOTIDE SEQUENCE [LARGE SCALE GENOMIC DNA]</scope>
</reference>
<evidence type="ECO:0000256" key="1">
    <source>
        <dbReference type="ARBA" id="ARBA00009374"/>
    </source>
</evidence>
<dbReference type="PANTHER" id="PTHR47208:SF13">
    <property type="entry name" value="FLZ-TYPE DOMAIN-CONTAINING PROTEIN"/>
    <property type="match status" value="1"/>
</dbReference>
<dbReference type="GO" id="GO:0008270">
    <property type="term" value="F:zinc ion binding"/>
    <property type="evidence" value="ECO:0007669"/>
    <property type="project" value="UniProtKB-KW"/>
</dbReference>
<dbReference type="Proteomes" id="UP000030689">
    <property type="component" value="Unassembled WGS sequence"/>
</dbReference>
<dbReference type="OMA" id="CPRRNQF"/>
<dbReference type="KEGG" id="eus:EUTSA_v10008681mg"/>
<keyword evidence="2" id="KW-0479">Metal-binding</keyword>
<dbReference type="GO" id="GO:0009749">
    <property type="term" value="P:response to glucose"/>
    <property type="evidence" value="ECO:0007669"/>
    <property type="project" value="EnsemblPlants"/>
</dbReference>
<comment type="similarity">
    <text evidence="1">Belongs to the FLZ family.</text>
</comment>
<feature type="zinc finger region" description="FLZ-type" evidence="4">
    <location>
        <begin position="158"/>
        <end position="201"/>
    </location>
</feature>
<evidence type="ECO:0000256" key="3">
    <source>
        <dbReference type="ARBA" id="ARBA00022771"/>
    </source>
</evidence>
<evidence type="ECO:0000256" key="4">
    <source>
        <dbReference type="PROSITE-ProRule" id="PRU01131"/>
    </source>
</evidence>
<dbReference type="PANTHER" id="PTHR47208">
    <property type="entry name" value="OS02G0174800 PROTEIN"/>
    <property type="match status" value="1"/>
</dbReference>
<dbReference type="GO" id="GO:0071368">
    <property type="term" value="P:cellular response to cytokinin stimulus"/>
    <property type="evidence" value="ECO:0007669"/>
    <property type="project" value="EnsemblPlants"/>
</dbReference>
<evidence type="ECO:0000313" key="6">
    <source>
        <dbReference type="EMBL" id="ESQ34882.1"/>
    </source>
</evidence>
<dbReference type="InterPro" id="IPR007650">
    <property type="entry name" value="Zf-FLZ_dom"/>
</dbReference>
<keyword evidence="7" id="KW-1185">Reference proteome</keyword>
<keyword evidence="3" id="KW-0862">Zinc</keyword>
<dbReference type="OrthoDB" id="1932717at2759"/>
<sequence>MVLPGNRSIIISPGNFTASPKSPLDMKFPSPGRSKRYDNGGIGLGIVAELEKSGIFRINRHQISPRQNLVCYSESGSNRFNSVHCARRFQFPAEIEIDLSEEYTCVTSRDGVTRVYYNDGEFEFCQNRSDSDRRWDKSMDIADKSPAKKREVLRDTPYFLSLCCLCKKKLQGKDIYMYKGDKGFCSVECRSVNILEENLNVQQKSASVEFLNSPSAGRKKNSAGIFVI</sequence>
<dbReference type="EMBL" id="KI517683">
    <property type="protein sequence ID" value="ESQ34882.1"/>
    <property type="molecule type" value="Genomic_DNA"/>
</dbReference>
<dbReference type="AlphaFoldDB" id="V4KXW3"/>
<dbReference type="STRING" id="72664.V4KXW3"/>
<dbReference type="Gramene" id="ESQ34882">
    <property type="protein sequence ID" value="ESQ34882"/>
    <property type="gene ID" value="EUTSA_v10008681mg"/>
</dbReference>
<evidence type="ECO:0000313" key="7">
    <source>
        <dbReference type="Proteomes" id="UP000030689"/>
    </source>
</evidence>
<dbReference type="PROSITE" id="PS51795">
    <property type="entry name" value="ZF_FLZ"/>
    <property type="match status" value="1"/>
</dbReference>
<keyword evidence="3" id="KW-0863">Zinc-finger</keyword>
<protein>
    <recommendedName>
        <fullName evidence="5">FLZ-type domain-containing protein</fullName>
    </recommendedName>
</protein>
<proteinExistence type="inferred from homology"/>
<dbReference type="InterPro" id="IPR044604">
    <property type="entry name" value="FLZ12/13/14"/>
</dbReference>
<organism evidence="6 7">
    <name type="scientific">Eutrema salsugineum</name>
    <name type="common">Saltwater cress</name>
    <name type="synonym">Sisymbrium salsugineum</name>
    <dbReference type="NCBI Taxonomy" id="72664"/>
    <lineage>
        <taxon>Eukaryota</taxon>
        <taxon>Viridiplantae</taxon>
        <taxon>Streptophyta</taxon>
        <taxon>Embryophyta</taxon>
        <taxon>Tracheophyta</taxon>
        <taxon>Spermatophyta</taxon>
        <taxon>Magnoliopsida</taxon>
        <taxon>eudicotyledons</taxon>
        <taxon>Gunneridae</taxon>
        <taxon>Pentapetalae</taxon>
        <taxon>rosids</taxon>
        <taxon>malvids</taxon>
        <taxon>Brassicales</taxon>
        <taxon>Brassicaceae</taxon>
        <taxon>Eutremeae</taxon>
        <taxon>Eutrema</taxon>
    </lineage>
</organism>
<name>V4KXW3_EUTSA</name>